<reference evidence="4 6" key="2">
    <citation type="submission" date="2018-08" db="EMBL/GenBank/DDBJ databases">
        <title>Genetic Globetrotter - A new plasmid hitch-hiking vast phylogenetic and geographic distances.</title>
        <authorList>
            <person name="Vollmers J."/>
            <person name="Petersen J."/>
        </authorList>
    </citation>
    <scope>NUCLEOTIDE SEQUENCE [LARGE SCALE GENOMIC DNA]</scope>
    <source>
        <strain evidence="4 6">DSM 26383</strain>
    </source>
</reference>
<dbReference type="AlphaFoldDB" id="A0A0T5PEW3"/>
<gene>
    <name evidence="4" type="ORF">RIdsm_04970</name>
    <name evidence="3" type="ORF">XM52_01495</name>
</gene>
<keyword evidence="2" id="KW-0732">Signal</keyword>
<accession>A0A0T5PEW3</accession>
<dbReference type="KEGG" id="rid:RIdsm_04970"/>
<evidence type="ECO:0000256" key="1">
    <source>
        <dbReference type="SAM" id="MobiDB-lite"/>
    </source>
</evidence>
<dbReference type="EMBL" id="CP031598">
    <property type="protein sequence ID" value="QEW29128.1"/>
    <property type="molecule type" value="Genomic_DNA"/>
</dbReference>
<feature type="chain" id="PRO_5010437658" description="Lipoprotein" evidence="2">
    <location>
        <begin position="23"/>
        <end position="164"/>
    </location>
</feature>
<feature type="signal peptide" evidence="2">
    <location>
        <begin position="1"/>
        <end position="22"/>
    </location>
</feature>
<dbReference type="PROSITE" id="PS51257">
    <property type="entry name" value="PROKAR_LIPOPROTEIN"/>
    <property type="match status" value="1"/>
</dbReference>
<proteinExistence type="predicted"/>
<evidence type="ECO:0008006" key="7">
    <source>
        <dbReference type="Google" id="ProtNLM"/>
    </source>
</evidence>
<evidence type="ECO:0000313" key="3">
    <source>
        <dbReference type="EMBL" id="KRS19544.1"/>
    </source>
</evidence>
<dbReference type="STRING" id="540747.SAMN04488031_102532"/>
<dbReference type="PATRIC" id="fig|540747.5.peg.301"/>
<evidence type="ECO:0000313" key="6">
    <source>
        <dbReference type="Proteomes" id="UP000325785"/>
    </source>
</evidence>
<evidence type="ECO:0000256" key="2">
    <source>
        <dbReference type="SAM" id="SignalP"/>
    </source>
</evidence>
<keyword evidence="5" id="KW-1185">Reference proteome</keyword>
<evidence type="ECO:0000313" key="5">
    <source>
        <dbReference type="Proteomes" id="UP000051401"/>
    </source>
</evidence>
<sequence>MRPIRNAILLALSVAVPGPALALSCLAPDVARTYLQLDEAEERYVAVHGVLTFDASKLPKTDMQDQASTPDSTPLPAQLTGQSLSAEGFTTPFDKPITLDVRCFGPWCAGAASGAEILGFVELRDSGPVLTLDPCSSTSFPEPDEAMLNTAVHCMQGGACKPER</sequence>
<organism evidence="3 5">
    <name type="scientific">Roseovarius indicus</name>
    <dbReference type="NCBI Taxonomy" id="540747"/>
    <lineage>
        <taxon>Bacteria</taxon>
        <taxon>Pseudomonadati</taxon>
        <taxon>Pseudomonadota</taxon>
        <taxon>Alphaproteobacteria</taxon>
        <taxon>Rhodobacterales</taxon>
        <taxon>Roseobacteraceae</taxon>
        <taxon>Roseovarius</taxon>
    </lineage>
</organism>
<reference evidence="3 5" key="1">
    <citation type="submission" date="2015-04" db="EMBL/GenBank/DDBJ databases">
        <title>The draft genome sequence of Roseovarius indicus B108T.</title>
        <authorList>
            <person name="Li G."/>
            <person name="Lai Q."/>
            <person name="Shao Z."/>
            <person name="Yan P."/>
        </authorList>
    </citation>
    <scope>NUCLEOTIDE SEQUENCE [LARGE SCALE GENOMIC DNA]</scope>
    <source>
        <strain evidence="3 5">B108</strain>
    </source>
</reference>
<dbReference type="RefSeq" id="WP_057812547.1">
    <property type="nucleotide sequence ID" value="NZ_CP031598.1"/>
</dbReference>
<dbReference type="EMBL" id="LAXI01000001">
    <property type="protein sequence ID" value="KRS19544.1"/>
    <property type="molecule type" value="Genomic_DNA"/>
</dbReference>
<protein>
    <recommendedName>
        <fullName evidence="7">Lipoprotein</fullName>
    </recommendedName>
</protein>
<feature type="region of interest" description="Disordered" evidence="1">
    <location>
        <begin position="60"/>
        <end position="79"/>
    </location>
</feature>
<name>A0A0T5PEW3_9RHOB</name>
<dbReference type="Proteomes" id="UP000325785">
    <property type="component" value="Chromosome"/>
</dbReference>
<dbReference type="Proteomes" id="UP000051401">
    <property type="component" value="Unassembled WGS sequence"/>
</dbReference>
<evidence type="ECO:0000313" key="4">
    <source>
        <dbReference type="EMBL" id="QEW29128.1"/>
    </source>
</evidence>